<dbReference type="Proteomes" id="UP000238916">
    <property type="component" value="Unassembled WGS sequence"/>
</dbReference>
<evidence type="ECO:0000313" key="2">
    <source>
        <dbReference type="Proteomes" id="UP000238916"/>
    </source>
</evidence>
<reference evidence="2" key="1">
    <citation type="submission" date="2018-02" db="EMBL/GenBank/DDBJ databases">
        <authorList>
            <person name="Hausmann B."/>
        </authorList>
    </citation>
    <scope>NUCLEOTIDE SEQUENCE [LARGE SCALE GENOMIC DNA]</scope>
    <source>
        <strain evidence="2">Peat soil MAG SbF1</strain>
    </source>
</reference>
<protein>
    <submittedName>
        <fullName evidence="1">Uncharacterized protein</fullName>
    </submittedName>
</protein>
<sequence length="50" mass="5609">MSQIPPYSKVYTTHIGNTPLSIDLLSVFETLTCMSIRELLATEHIINSTK</sequence>
<gene>
    <name evidence="1" type="ORF">SBF1_5170003</name>
</gene>
<organism evidence="1 2">
    <name type="scientific">Candidatus Desulfosporosinus infrequens</name>
    <dbReference type="NCBI Taxonomy" id="2043169"/>
    <lineage>
        <taxon>Bacteria</taxon>
        <taxon>Bacillati</taxon>
        <taxon>Bacillota</taxon>
        <taxon>Clostridia</taxon>
        <taxon>Eubacteriales</taxon>
        <taxon>Desulfitobacteriaceae</taxon>
        <taxon>Desulfosporosinus</taxon>
    </lineage>
</organism>
<evidence type="ECO:0000313" key="1">
    <source>
        <dbReference type="EMBL" id="SPF51597.1"/>
    </source>
</evidence>
<dbReference type="AlphaFoldDB" id="A0A2U3LI16"/>
<name>A0A2U3LI16_9FIRM</name>
<accession>A0A2U3LI16</accession>
<proteinExistence type="predicted"/>
<dbReference type="EMBL" id="OMOF01000465">
    <property type="protein sequence ID" value="SPF51597.1"/>
    <property type="molecule type" value="Genomic_DNA"/>
</dbReference>